<organism evidence="1 2">
    <name type="scientific">Prorocentrum cordatum</name>
    <dbReference type="NCBI Taxonomy" id="2364126"/>
    <lineage>
        <taxon>Eukaryota</taxon>
        <taxon>Sar</taxon>
        <taxon>Alveolata</taxon>
        <taxon>Dinophyceae</taxon>
        <taxon>Prorocentrales</taxon>
        <taxon>Prorocentraceae</taxon>
        <taxon>Prorocentrum</taxon>
    </lineage>
</organism>
<sequence>MGRKRAFPVEIGLPKLRAALRKPAAAELPRSSPNRYKQIARATGTKVEKCSWTKLRHYFGKYAKGETQQQVTAAILATLVVAVEARRLLAGSLADAPFQTRFLDVGGGAITQALEAKAQGGNTLGSTIDAMHCHNVRIVHDRPFEPLQRLTRAEAGIGDVDKLRSVAMTVALNGSGVLDLLQRTGGRAPGSAGELETFLREAYAQRVQPYSVRHLPQRALRDPIMALLGKPLSKARERTYVRTCMQGLNAWIPAGFLMASQTLWDDLLQADTHGERYAHVERALPGYGTLLGKNLVNWLHALRLLPSRPDEDFLAGHPDGPGADAFLQMHGGGRDCLLRQVNELLQGIKTVTCKGQPVRGWTTPVLDSESCQFMACAASRLVEAFTSGRVPQHLRRNAVVAAEEAEILARCASWTPGVEAAASGSA</sequence>
<proteinExistence type="predicted"/>
<comment type="caution">
    <text evidence="1">The sequence shown here is derived from an EMBL/GenBank/DDBJ whole genome shotgun (WGS) entry which is preliminary data.</text>
</comment>
<gene>
    <name evidence="1" type="ORF">PCOR1329_LOCUS52730</name>
</gene>
<evidence type="ECO:0000313" key="1">
    <source>
        <dbReference type="EMBL" id="CAK0865094.1"/>
    </source>
</evidence>
<protein>
    <submittedName>
        <fullName evidence="1">Uncharacterized protein</fullName>
    </submittedName>
</protein>
<reference evidence="1" key="1">
    <citation type="submission" date="2023-10" db="EMBL/GenBank/DDBJ databases">
        <authorList>
            <person name="Chen Y."/>
            <person name="Shah S."/>
            <person name="Dougan E. K."/>
            <person name="Thang M."/>
            <person name="Chan C."/>
        </authorList>
    </citation>
    <scope>NUCLEOTIDE SEQUENCE [LARGE SCALE GENOMIC DNA]</scope>
</reference>
<name>A0ABN9UY03_9DINO</name>
<accession>A0ABN9UY03</accession>
<evidence type="ECO:0000313" key="2">
    <source>
        <dbReference type="Proteomes" id="UP001189429"/>
    </source>
</evidence>
<dbReference type="EMBL" id="CAUYUJ010016418">
    <property type="protein sequence ID" value="CAK0865094.1"/>
    <property type="molecule type" value="Genomic_DNA"/>
</dbReference>
<keyword evidence="2" id="KW-1185">Reference proteome</keyword>
<dbReference type="Proteomes" id="UP001189429">
    <property type="component" value="Unassembled WGS sequence"/>
</dbReference>